<dbReference type="InParanoid" id="A0A1V8TAD9"/>
<feature type="compositionally biased region" description="Polar residues" evidence="1">
    <location>
        <begin position="243"/>
        <end position="257"/>
    </location>
</feature>
<comment type="caution">
    <text evidence="3">The sequence shown here is derived from an EMBL/GenBank/DDBJ whole genome shotgun (WGS) entry which is preliminary data.</text>
</comment>
<evidence type="ECO:0000313" key="3">
    <source>
        <dbReference type="EMBL" id="OQO08330.1"/>
    </source>
</evidence>
<dbReference type="STRING" id="1507870.A0A1V8TAD9"/>
<keyword evidence="4" id="KW-1185">Reference proteome</keyword>
<feature type="transmembrane region" description="Helical" evidence="2">
    <location>
        <begin position="16"/>
        <end position="39"/>
    </location>
</feature>
<feature type="transmembrane region" description="Helical" evidence="2">
    <location>
        <begin position="51"/>
        <end position="70"/>
    </location>
</feature>
<reference evidence="4" key="1">
    <citation type="submission" date="2017-03" db="EMBL/GenBank/DDBJ databases">
        <title>Genomes of endolithic fungi from Antarctica.</title>
        <authorList>
            <person name="Coleine C."/>
            <person name="Masonjones S."/>
            <person name="Stajich J.E."/>
        </authorList>
    </citation>
    <scope>NUCLEOTIDE SEQUENCE [LARGE SCALE GENOMIC DNA]</scope>
    <source>
        <strain evidence="4">CCFEE 5527</strain>
    </source>
</reference>
<sequence>MGIFKGGALRLVQTTLYAITFCCSAIILGFFSYFLSVLADRKLVIPTKWKAVEGLAGAAVLYSICAILLTCCLGGVTFFAFLGLFLDVLFIGAMVAIAIMTRDGAKTCNGFVKTPIGTGLTYQNDGSFGGNGFGSGNGENVTYAVGLKTACRYNKVCFAVAIIGALFFLMTAFMQVFLARHHKKEKRYGPGPKNNYTSGTTKRKFWQRKPKNTRDAEMGSHAAPVAGGLAVPATHHNRASHETGYTGSTVAAPNATNAYDKDGNHVPHTGAHGEYHNQPHNAGVNPYGYDAPATGHHYAPHTGTATNY</sequence>
<evidence type="ECO:0000256" key="1">
    <source>
        <dbReference type="SAM" id="MobiDB-lite"/>
    </source>
</evidence>
<evidence type="ECO:0000256" key="2">
    <source>
        <dbReference type="SAM" id="Phobius"/>
    </source>
</evidence>
<feature type="region of interest" description="Disordered" evidence="1">
    <location>
        <begin position="184"/>
        <end position="221"/>
    </location>
</feature>
<evidence type="ECO:0000313" key="4">
    <source>
        <dbReference type="Proteomes" id="UP000192596"/>
    </source>
</evidence>
<evidence type="ECO:0008006" key="5">
    <source>
        <dbReference type="Google" id="ProtNLM"/>
    </source>
</evidence>
<organism evidence="3 4">
    <name type="scientific">Cryoendolithus antarcticus</name>
    <dbReference type="NCBI Taxonomy" id="1507870"/>
    <lineage>
        <taxon>Eukaryota</taxon>
        <taxon>Fungi</taxon>
        <taxon>Dikarya</taxon>
        <taxon>Ascomycota</taxon>
        <taxon>Pezizomycotina</taxon>
        <taxon>Dothideomycetes</taxon>
        <taxon>Dothideomycetidae</taxon>
        <taxon>Cladosporiales</taxon>
        <taxon>Cladosporiaceae</taxon>
        <taxon>Cryoendolithus</taxon>
    </lineage>
</organism>
<dbReference type="AlphaFoldDB" id="A0A1V8TAD9"/>
<feature type="transmembrane region" description="Helical" evidence="2">
    <location>
        <begin position="76"/>
        <end position="99"/>
    </location>
</feature>
<proteinExistence type="predicted"/>
<feature type="compositionally biased region" description="Basic and acidic residues" evidence="1">
    <location>
        <begin position="259"/>
        <end position="277"/>
    </location>
</feature>
<gene>
    <name evidence="3" type="ORF">B0A48_06200</name>
</gene>
<protein>
    <recommendedName>
        <fullName evidence="5">MARVEL domain-containing protein</fullName>
    </recommendedName>
</protein>
<feature type="compositionally biased region" description="Basic residues" evidence="1">
    <location>
        <begin position="201"/>
        <end position="211"/>
    </location>
</feature>
<keyword evidence="2" id="KW-0812">Transmembrane</keyword>
<name>A0A1V8TAD9_9PEZI</name>
<keyword evidence="2" id="KW-1133">Transmembrane helix</keyword>
<keyword evidence="2" id="KW-0472">Membrane</keyword>
<feature type="transmembrane region" description="Helical" evidence="2">
    <location>
        <begin position="156"/>
        <end position="178"/>
    </location>
</feature>
<accession>A0A1V8TAD9</accession>
<dbReference type="OrthoDB" id="5342507at2759"/>
<dbReference type="Proteomes" id="UP000192596">
    <property type="component" value="Unassembled WGS sequence"/>
</dbReference>
<feature type="region of interest" description="Disordered" evidence="1">
    <location>
        <begin position="238"/>
        <end position="308"/>
    </location>
</feature>
<dbReference type="EMBL" id="NAJO01000012">
    <property type="protein sequence ID" value="OQO08330.1"/>
    <property type="molecule type" value="Genomic_DNA"/>
</dbReference>